<keyword evidence="3 9" id="KW-1003">Cell membrane</keyword>
<keyword evidence="4 9" id="KW-0808">Transferase</keyword>
<feature type="transmembrane region" description="Helical" evidence="9">
    <location>
        <begin position="118"/>
        <end position="138"/>
    </location>
</feature>
<comment type="function">
    <text evidence="9">Catalyzes the phospholipid dependent N-acylation of the N-terminal cysteine of apolipoprotein, the last step in lipoprotein maturation.</text>
</comment>
<feature type="domain" description="CN hydrolase" evidence="10">
    <location>
        <begin position="221"/>
        <end position="488"/>
    </location>
</feature>
<feature type="transmembrane region" description="Helical" evidence="9">
    <location>
        <begin position="501"/>
        <end position="519"/>
    </location>
</feature>
<proteinExistence type="inferred from homology"/>
<evidence type="ECO:0000256" key="2">
    <source>
        <dbReference type="ARBA" id="ARBA00010065"/>
    </source>
</evidence>
<evidence type="ECO:0000259" key="10">
    <source>
        <dbReference type="PROSITE" id="PS50263"/>
    </source>
</evidence>
<dbReference type="InterPro" id="IPR004563">
    <property type="entry name" value="Apolipo_AcylTrfase"/>
</dbReference>
<dbReference type="PANTHER" id="PTHR38686">
    <property type="entry name" value="APOLIPOPROTEIN N-ACYLTRANSFERASE"/>
    <property type="match status" value="1"/>
</dbReference>
<name>A0ABS9KBE5_9BACT</name>
<comment type="subcellular location">
    <subcellularLocation>
        <location evidence="1 9">Cell membrane</location>
        <topology evidence="1 9">Multi-pass membrane protein</topology>
    </subcellularLocation>
</comment>
<keyword evidence="6 9" id="KW-1133">Transmembrane helix</keyword>
<organism evidence="11 12">
    <name type="scientific">Rhodohalobacter sulfatireducens</name>
    <dbReference type="NCBI Taxonomy" id="2911366"/>
    <lineage>
        <taxon>Bacteria</taxon>
        <taxon>Pseudomonadati</taxon>
        <taxon>Balneolota</taxon>
        <taxon>Balneolia</taxon>
        <taxon>Balneolales</taxon>
        <taxon>Balneolaceae</taxon>
        <taxon>Rhodohalobacter</taxon>
    </lineage>
</organism>
<dbReference type="Gene3D" id="3.60.110.10">
    <property type="entry name" value="Carbon-nitrogen hydrolase"/>
    <property type="match status" value="1"/>
</dbReference>
<feature type="transmembrane region" description="Helical" evidence="9">
    <location>
        <begin position="20"/>
        <end position="50"/>
    </location>
</feature>
<evidence type="ECO:0000256" key="9">
    <source>
        <dbReference type="HAMAP-Rule" id="MF_01148"/>
    </source>
</evidence>
<accession>A0ABS9KBE5</accession>
<dbReference type="Pfam" id="PF00795">
    <property type="entry name" value="CN_hydrolase"/>
    <property type="match status" value="1"/>
</dbReference>
<dbReference type="CDD" id="cd07571">
    <property type="entry name" value="ALP_N-acyl_transferase"/>
    <property type="match status" value="1"/>
</dbReference>
<sequence length="521" mass="59277">MNQLSEEFNQNTRIWDRPWVLSISASVLLSLSFPPFNAAILQIPAFLCLFRIASISETKREVILYAYPSFVLWNLLTTYWLMMATIAGGIAAILANAALMLIPLLLIRRFQNSNLNPILSSFIAAATWVGYEFLHHNWDLSWPWLTLGNAWSNLTGVIQYISYTGVLGISFWVVFTSALFYTYIKSNNRKLLITSVSVLLLFPLFSMLSLLTMEYADEEKIEVTIVQPNSDSYQRYGGEASLDALLNKLLRLSNEAKTEETDVIIWPENAVDSSLRVTSPQFDVIKDSLQAWNTSLITGLGLIEIYEESDEKPEIVRESTGGSFYNIYNAALHLKPNQPTKIYRKGRLVPIVERFPFVTYFQRLDLFKWVDWATLAGYGLGQEPTLFPVNENQTPALICYDSVFPGWVNQFAQEGAGFLTIITNDGWWGDSAGHVQHFAYARLRAIEQRMWIARSANNGISGIISPDGKVQLQTEYWTEDAFSFTIYNSNHQTFYNKFGDWLGYFSLISFVLGLIGVRLRE</sequence>
<comment type="catalytic activity">
    <reaction evidence="9">
        <text>N-terminal S-1,2-diacyl-sn-glyceryl-L-cysteinyl-[lipoprotein] + a glycerophospholipid = N-acyl-S-1,2-diacyl-sn-glyceryl-L-cysteinyl-[lipoprotein] + a 2-acyl-sn-glycero-3-phospholipid + H(+)</text>
        <dbReference type="Rhea" id="RHEA:48228"/>
        <dbReference type="Rhea" id="RHEA-COMP:14681"/>
        <dbReference type="Rhea" id="RHEA-COMP:14684"/>
        <dbReference type="ChEBI" id="CHEBI:15378"/>
        <dbReference type="ChEBI" id="CHEBI:136912"/>
        <dbReference type="ChEBI" id="CHEBI:140656"/>
        <dbReference type="ChEBI" id="CHEBI:140657"/>
        <dbReference type="ChEBI" id="CHEBI:140660"/>
        <dbReference type="EC" id="2.3.1.269"/>
    </reaction>
</comment>
<evidence type="ECO:0000313" key="11">
    <source>
        <dbReference type="EMBL" id="MCG2588174.1"/>
    </source>
</evidence>
<reference evidence="11" key="1">
    <citation type="submission" date="2022-01" db="EMBL/GenBank/DDBJ databases">
        <authorList>
            <person name="Wang Y."/>
        </authorList>
    </citation>
    <scope>NUCLEOTIDE SEQUENCE</scope>
    <source>
        <strain evidence="11">WB101</strain>
    </source>
</reference>
<dbReference type="NCBIfam" id="TIGR00546">
    <property type="entry name" value="lnt"/>
    <property type="match status" value="1"/>
</dbReference>
<dbReference type="PANTHER" id="PTHR38686:SF1">
    <property type="entry name" value="APOLIPOPROTEIN N-ACYLTRANSFERASE"/>
    <property type="match status" value="1"/>
</dbReference>
<dbReference type="SUPFAM" id="SSF56317">
    <property type="entry name" value="Carbon-nitrogen hydrolase"/>
    <property type="match status" value="1"/>
</dbReference>
<evidence type="ECO:0000256" key="6">
    <source>
        <dbReference type="ARBA" id="ARBA00022989"/>
    </source>
</evidence>
<dbReference type="InterPro" id="IPR003010">
    <property type="entry name" value="C-N_Hydrolase"/>
</dbReference>
<feature type="transmembrane region" description="Helical" evidence="9">
    <location>
        <begin position="62"/>
        <end position="80"/>
    </location>
</feature>
<keyword evidence="12" id="KW-1185">Reference proteome</keyword>
<comment type="similarity">
    <text evidence="2 9">Belongs to the CN hydrolase family. Apolipoprotein N-acyltransferase subfamily.</text>
</comment>
<keyword evidence="8 9" id="KW-0012">Acyltransferase</keyword>
<gene>
    <name evidence="9 11" type="primary">lnt</name>
    <name evidence="11" type="ORF">L6773_06325</name>
</gene>
<dbReference type="Proteomes" id="UP001165366">
    <property type="component" value="Unassembled WGS sequence"/>
</dbReference>
<dbReference type="HAMAP" id="MF_01148">
    <property type="entry name" value="Lnt"/>
    <property type="match status" value="1"/>
</dbReference>
<evidence type="ECO:0000256" key="7">
    <source>
        <dbReference type="ARBA" id="ARBA00023136"/>
    </source>
</evidence>
<dbReference type="Pfam" id="PF20154">
    <property type="entry name" value="LNT_N"/>
    <property type="match status" value="1"/>
</dbReference>
<dbReference type="PROSITE" id="PS50263">
    <property type="entry name" value="CN_HYDROLASE"/>
    <property type="match status" value="1"/>
</dbReference>
<evidence type="ECO:0000256" key="4">
    <source>
        <dbReference type="ARBA" id="ARBA00022679"/>
    </source>
</evidence>
<evidence type="ECO:0000313" key="12">
    <source>
        <dbReference type="Proteomes" id="UP001165366"/>
    </source>
</evidence>
<evidence type="ECO:0000256" key="8">
    <source>
        <dbReference type="ARBA" id="ARBA00023315"/>
    </source>
</evidence>
<evidence type="ECO:0000256" key="3">
    <source>
        <dbReference type="ARBA" id="ARBA00022475"/>
    </source>
</evidence>
<feature type="transmembrane region" description="Helical" evidence="9">
    <location>
        <begin position="158"/>
        <end position="184"/>
    </location>
</feature>
<keyword evidence="5 9" id="KW-0812">Transmembrane</keyword>
<evidence type="ECO:0000256" key="1">
    <source>
        <dbReference type="ARBA" id="ARBA00004651"/>
    </source>
</evidence>
<evidence type="ECO:0000256" key="5">
    <source>
        <dbReference type="ARBA" id="ARBA00022692"/>
    </source>
</evidence>
<reference evidence="11" key="2">
    <citation type="submission" date="2024-05" db="EMBL/GenBank/DDBJ databases">
        <title>Rhodohalobacter halophilus gen. nov., sp. nov., a moderately halophilic member of the family Balneolaceae.</title>
        <authorList>
            <person name="Xia J."/>
        </authorList>
    </citation>
    <scope>NUCLEOTIDE SEQUENCE</scope>
    <source>
        <strain evidence="11">WB101</strain>
    </source>
</reference>
<dbReference type="EC" id="2.3.1.269" evidence="9"/>
<dbReference type="RefSeq" id="WP_237853018.1">
    <property type="nucleotide sequence ID" value="NZ_JAKLWS010000005.1"/>
</dbReference>
<dbReference type="EMBL" id="JAKLWS010000005">
    <property type="protein sequence ID" value="MCG2588174.1"/>
    <property type="molecule type" value="Genomic_DNA"/>
</dbReference>
<keyword evidence="7 9" id="KW-0472">Membrane</keyword>
<comment type="caution">
    <text evidence="11">The sequence shown here is derived from an EMBL/GenBank/DDBJ whole genome shotgun (WGS) entry which is preliminary data.</text>
</comment>
<protein>
    <recommendedName>
        <fullName evidence="9">Apolipoprotein N-acyltransferase</fullName>
        <shortName evidence="9">ALP N-acyltransferase</shortName>
        <ecNumber evidence="9">2.3.1.269</ecNumber>
    </recommendedName>
</protein>
<comment type="pathway">
    <text evidence="9">Protein modification; lipoprotein biosynthesis (N-acyl transfer).</text>
</comment>
<dbReference type="InterPro" id="IPR036526">
    <property type="entry name" value="C-N_Hydrolase_sf"/>
</dbReference>
<dbReference type="InterPro" id="IPR045378">
    <property type="entry name" value="LNT_N"/>
</dbReference>
<feature type="transmembrane region" description="Helical" evidence="9">
    <location>
        <begin position="86"/>
        <end position="106"/>
    </location>
</feature>
<feature type="transmembrane region" description="Helical" evidence="9">
    <location>
        <begin position="191"/>
        <end position="211"/>
    </location>
</feature>